<protein>
    <submittedName>
        <fullName evidence="5">LuxR family transcriptional regulator</fullName>
    </submittedName>
</protein>
<dbReference type="AlphaFoldDB" id="W9GAS7"/>
<dbReference type="Pfam" id="PF00486">
    <property type="entry name" value="Trans_reg_C"/>
    <property type="match status" value="1"/>
</dbReference>
<dbReference type="SMART" id="SM00862">
    <property type="entry name" value="Trans_reg_C"/>
    <property type="match status" value="1"/>
</dbReference>
<dbReference type="Pfam" id="PF13401">
    <property type="entry name" value="AAA_22"/>
    <property type="match status" value="1"/>
</dbReference>
<proteinExistence type="inferred from homology"/>
<dbReference type="eggNOG" id="COG3903">
    <property type="taxonomic scope" value="Bacteria"/>
</dbReference>
<dbReference type="InterPro" id="IPR005158">
    <property type="entry name" value="BTAD"/>
</dbReference>
<comment type="similarity">
    <text evidence="1">Belongs to the AfsR/DnrI/RedD regulatory family.</text>
</comment>
<dbReference type="InterPro" id="IPR027417">
    <property type="entry name" value="P-loop_NTPase"/>
</dbReference>
<dbReference type="SUPFAM" id="SSF52540">
    <property type="entry name" value="P-loop containing nucleoside triphosphate hydrolases"/>
    <property type="match status" value="1"/>
</dbReference>
<evidence type="ECO:0000313" key="5">
    <source>
        <dbReference type="EMBL" id="EWT02332.1"/>
    </source>
</evidence>
<evidence type="ECO:0000256" key="1">
    <source>
        <dbReference type="ARBA" id="ARBA00005820"/>
    </source>
</evidence>
<dbReference type="RefSeq" id="WP_051510279.1">
    <property type="nucleotide sequence ID" value="NZ_AWSA01000011.1"/>
</dbReference>
<evidence type="ECO:0000256" key="2">
    <source>
        <dbReference type="ARBA" id="ARBA00023125"/>
    </source>
</evidence>
<dbReference type="InterPro" id="IPR016032">
    <property type="entry name" value="Sig_transdc_resp-reg_C-effctor"/>
</dbReference>
<dbReference type="Gene3D" id="3.40.50.300">
    <property type="entry name" value="P-loop containing nucleotide triphosphate hydrolases"/>
    <property type="match status" value="1"/>
</dbReference>
<feature type="domain" description="OmpR/PhoB-type" evidence="4">
    <location>
        <begin position="1"/>
        <end position="89"/>
    </location>
</feature>
<dbReference type="SMART" id="SM01043">
    <property type="entry name" value="BTAD"/>
    <property type="match status" value="1"/>
</dbReference>
<dbReference type="SUPFAM" id="SSF48452">
    <property type="entry name" value="TPR-like"/>
    <property type="match status" value="1"/>
</dbReference>
<accession>W9GAS7</accession>
<reference evidence="5 6" key="1">
    <citation type="submission" date="2013-08" db="EMBL/GenBank/DDBJ databases">
        <title>Intrasporangium oryzae NRRL B-24470.</title>
        <authorList>
            <person name="Liu H."/>
            <person name="Wang G."/>
        </authorList>
    </citation>
    <scope>NUCLEOTIDE SEQUENCE [LARGE SCALE GENOMIC DNA]</scope>
    <source>
        <strain evidence="5 6">NRRL B-24470</strain>
    </source>
</reference>
<dbReference type="eggNOG" id="COG3629">
    <property type="taxonomic scope" value="Bacteria"/>
</dbReference>
<dbReference type="PANTHER" id="PTHR47691">
    <property type="entry name" value="REGULATOR-RELATED"/>
    <property type="match status" value="1"/>
</dbReference>
<evidence type="ECO:0000259" key="4">
    <source>
        <dbReference type="PROSITE" id="PS51755"/>
    </source>
</evidence>
<dbReference type="InterPro" id="IPR049945">
    <property type="entry name" value="AAA_22"/>
</dbReference>
<dbReference type="Proteomes" id="UP000019489">
    <property type="component" value="Unassembled WGS sequence"/>
</dbReference>
<dbReference type="Gene3D" id="1.10.10.10">
    <property type="entry name" value="Winged helix-like DNA-binding domain superfamily/Winged helix DNA-binding domain"/>
    <property type="match status" value="1"/>
</dbReference>
<dbReference type="InterPro" id="IPR036388">
    <property type="entry name" value="WH-like_DNA-bd_sf"/>
</dbReference>
<dbReference type="PATRIC" id="fig|1386089.3.peg.1326"/>
<dbReference type="PROSITE" id="PS51755">
    <property type="entry name" value="OMPR_PHOB"/>
    <property type="match status" value="1"/>
</dbReference>
<name>W9GAS7_9MICO</name>
<evidence type="ECO:0000256" key="3">
    <source>
        <dbReference type="PROSITE-ProRule" id="PRU01091"/>
    </source>
</evidence>
<dbReference type="PANTHER" id="PTHR47691:SF3">
    <property type="entry name" value="HTH-TYPE TRANSCRIPTIONAL REGULATOR RV0890C-RELATED"/>
    <property type="match status" value="1"/>
</dbReference>
<sequence>MLEVRVLGQLQVAVNGNLISVTAPMQRALLASLALARGHVLTRGQLVDALWANPPATAVNSVQQHVSALRAGLGQEAIVTAGASYRLRVDPVSVDVSRFHALVAEARRRRKTGDAAAASRLLWEAVGLWRGAALADLPDCPFVAPARAGLDDALLAAELLRVSVEIEMGHAAAVVERAGALAAEHPFNESAAEQLMRALAGTGRTADALEVYDRIRARLVEELGMDPGERLRATHVAVLAADPTLAAPAAPRWLPDTVPRPANAMLGREPELTEVEQLLAAPGVALITLSGPGGVGKTRLAVELALRAATDREVVYVALDVVPTADRVLPTVAAALQLRATPDADLVAEIANVVQGRDLLLVLDNLEHVIRVAPDLARLLSLARGGVQLLVTSRESLRIRGEHLVRVNPLATEFSGPDDSGDGVGRAVAGATPAPAVELFWQRAEAASPEFRRENDPAAVRAICERLDGLPLAIELAAARVNVLPPEQMTERLSHRLSLLTTGTRDAPHRQQSLRACLEWSVDLLTDRERWLLGVSSVFVGGLTLASLEAVSAAILPHVDAVAVVDSLVAKSLLRPVSDRAGTRLFLLETVRELAAELLESSGERHVVKLAHARHFHDLLAQEPNACLWPPRNAQELAAWTAELPNARAALQTLEETGASQLRADLAVALFSIAQNGGFIDELETHLTALRASPDVAVASQVDLTGAAAWLAEMRGETVRAGRLLDAALDLVATMVPPNPAQEAVLHQYGAVIAYHRGDSRRRALESELAKSAALASGNEELIAIVETIQPMTAGAGFLARAERALSSARRHDNQIVESYALLELSEVALNSDQPAVLAHAEQWGRRATQIGLLMGDVVPQARGLSNAGAAVLLAGGSSSQAAADLRTSLQGARRVGDVATEIEDLLRLAAVEGVRGATDRARVLYTMWRALDEKDGPNVSSSNRRIIETFLPHLAGQPLDVDDPAARLTLAEAVEVALAERTIPDISDVGAGHPR</sequence>
<dbReference type="STRING" id="1386089.N865_06005"/>
<dbReference type="Pfam" id="PF03704">
    <property type="entry name" value="BTAD"/>
    <property type="match status" value="1"/>
</dbReference>
<dbReference type="InterPro" id="IPR011990">
    <property type="entry name" value="TPR-like_helical_dom_sf"/>
</dbReference>
<organism evidence="5 6">
    <name type="scientific">Intrasporangium oryzae NRRL B-24470</name>
    <dbReference type="NCBI Taxonomy" id="1386089"/>
    <lineage>
        <taxon>Bacteria</taxon>
        <taxon>Bacillati</taxon>
        <taxon>Actinomycetota</taxon>
        <taxon>Actinomycetes</taxon>
        <taxon>Micrococcales</taxon>
        <taxon>Intrasporangiaceae</taxon>
        <taxon>Intrasporangium</taxon>
    </lineage>
</organism>
<dbReference type="GO" id="GO:0003677">
    <property type="term" value="F:DNA binding"/>
    <property type="evidence" value="ECO:0007669"/>
    <property type="project" value="UniProtKB-UniRule"/>
</dbReference>
<evidence type="ECO:0000313" key="6">
    <source>
        <dbReference type="Proteomes" id="UP000019489"/>
    </source>
</evidence>
<dbReference type="GO" id="GO:0006355">
    <property type="term" value="P:regulation of DNA-templated transcription"/>
    <property type="evidence" value="ECO:0007669"/>
    <property type="project" value="InterPro"/>
</dbReference>
<dbReference type="InterPro" id="IPR001867">
    <property type="entry name" value="OmpR/PhoB-type_DNA-bd"/>
</dbReference>
<gene>
    <name evidence="5" type="ORF">N865_06005</name>
</gene>
<keyword evidence="2 3" id="KW-0238">DNA-binding</keyword>
<dbReference type="EMBL" id="AWSA01000011">
    <property type="protein sequence ID" value="EWT02332.1"/>
    <property type="molecule type" value="Genomic_DNA"/>
</dbReference>
<dbReference type="SUPFAM" id="SSF46894">
    <property type="entry name" value="C-terminal effector domain of the bipartite response regulators"/>
    <property type="match status" value="1"/>
</dbReference>
<dbReference type="Gene3D" id="1.25.40.10">
    <property type="entry name" value="Tetratricopeptide repeat domain"/>
    <property type="match status" value="1"/>
</dbReference>
<dbReference type="CDD" id="cd15831">
    <property type="entry name" value="BTAD"/>
    <property type="match status" value="1"/>
</dbReference>
<feature type="DNA-binding region" description="OmpR/PhoB-type" evidence="3">
    <location>
        <begin position="1"/>
        <end position="89"/>
    </location>
</feature>
<keyword evidence="6" id="KW-1185">Reference proteome</keyword>
<comment type="caution">
    <text evidence="5">The sequence shown here is derived from an EMBL/GenBank/DDBJ whole genome shotgun (WGS) entry which is preliminary data.</text>
</comment>
<dbReference type="GO" id="GO:0016887">
    <property type="term" value="F:ATP hydrolysis activity"/>
    <property type="evidence" value="ECO:0007669"/>
    <property type="project" value="InterPro"/>
</dbReference>
<dbReference type="PRINTS" id="PR00364">
    <property type="entry name" value="DISEASERSIST"/>
</dbReference>
<dbReference type="GO" id="GO:0000160">
    <property type="term" value="P:phosphorelay signal transduction system"/>
    <property type="evidence" value="ECO:0007669"/>
    <property type="project" value="InterPro"/>
</dbReference>